<comment type="caution">
    <text evidence="11">The sequence shown here is derived from an EMBL/GenBank/DDBJ whole genome shotgun (WGS) entry which is preliminary data.</text>
</comment>
<reference evidence="11 12" key="1">
    <citation type="journal article" date="2007" name="Nat. Biotechnol.">
        <title>Genome sequence of the lignocellulose-bioconverting and xylose-fermenting yeast Pichia stipitis.</title>
        <authorList>
            <person name="Jeffries T.W."/>
            <person name="Grigoriev I.V."/>
            <person name="Grimwood J."/>
            <person name="Laplaza J.M."/>
            <person name="Aerts A."/>
            <person name="Salamov A."/>
            <person name="Schmutz J."/>
            <person name="Lindquist E."/>
            <person name="Dehal P."/>
            <person name="Shapiro H."/>
            <person name="Jin Y.S."/>
            <person name="Passoth V."/>
            <person name="Richardson P.M."/>
        </authorList>
    </citation>
    <scope>NUCLEOTIDE SEQUENCE [LARGE SCALE GENOMIC DNA]</scope>
    <source>
        <strain evidence="12">ATCC 58785 / CBS 6054 / NBRC 10063 / NRRL Y-11545</strain>
    </source>
</reference>
<dbReference type="GO" id="GO:0004932">
    <property type="term" value="F:mating-type factor pheromone receptor activity"/>
    <property type="evidence" value="ECO:0007669"/>
    <property type="project" value="InterPro"/>
</dbReference>
<evidence type="ECO:0000256" key="2">
    <source>
        <dbReference type="ARBA" id="ARBA00011085"/>
    </source>
</evidence>
<keyword evidence="3" id="KW-0589">Pheromone response</keyword>
<evidence type="ECO:0000256" key="10">
    <source>
        <dbReference type="SAM" id="Phobius"/>
    </source>
</evidence>
<accession>A3GFV5</accession>
<keyword evidence="4 10" id="KW-0812">Transmembrane</keyword>
<name>A3GFV5_PICST</name>
<dbReference type="CDD" id="cd14966">
    <property type="entry name" value="7tmD_STE3"/>
    <property type="match status" value="1"/>
</dbReference>
<dbReference type="RefSeq" id="XP_001387433.1">
    <property type="nucleotide sequence ID" value="XM_001387396.1"/>
</dbReference>
<evidence type="ECO:0000256" key="9">
    <source>
        <dbReference type="ARBA" id="ARBA00023224"/>
    </source>
</evidence>
<feature type="transmembrane region" description="Helical" evidence="10">
    <location>
        <begin position="115"/>
        <end position="136"/>
    </location>
</feature>
<feature type="transmembrane region" description="Helical" evidence="10">
    <location>
        <begin position="85"/>
        <end position="103"/>
    </location>
</feature>
<dbReference type="EMBL" id="AAVQ01000001">
    <property type="protein sequence ID" value="EAZ63410.1"/>
    <property type="molecule type" value="Genomic_DNA"/>
</dbReference>
<organism evidence="11 12">
    <name type="scientific">Scheffersomyces stipitis (strain ATCC 58785 / CBS 6054 / NBRC 10063 / NRRL Y-11545)</name>
    <name type="common">Yeast</name>
    <name type="synonym">Pichia stipitis</name>
    <dbReference type="NCBI Taxonomy" id="322104"/>
    <lineage>
        <taxon>Eukaryota</taxon>
        <taxon>Fungi</taxon>
        <taxon>Dikarya</taxon>
        <taxon>Ascomycota</taxon>
        <taxon>Saccharomycotina</taxon>
        <taxon>Pichiomycetes</taxon>
        <taxon>Debaryomycetaceae</taxon>
        <taxon>Scheffersomyces</taxon>
    </lineage>
</organism>
<evidence type="ECO:0000256" key="8">
    <source>
        <dbReference type="ARBA" id="ARBA00023170"/>
    </source>
</evidence>
<dbReference type="HOGENOM" id="CLU_027592_3_2_1"/>
<keyword evidence="5 10" id="KW-1133">Transmembrane helix</keyword>
<feature type="transmembrane region" description="Helical" evidence="10">
    <location>
        <begin position="268"/>
        <end position="288"/>
    </location>
</feature>
<dbReference type="Pfam" id="PF02076">
    <property type="entry name" value="STE3"/>
    <property type="match status" value="1"/>
</dbReference>
<dbReference type="PANTHER" id="PTHR28097">
    <property type="entry name" value="PHEROMONE A FACTOR RECEPTOR"/>
    <property type="match status" value="1"/>
</dbReference>
<dbReference type="GO" id="GO:0005886">
    <property type="term" value="C:plasma membrane"/>
    <property type="evidence" value="ECO:0007669"/>
    <property type="project" value="TreeGrafter"/>
</dbReference>
<comment type="subcellular location">
    <subcellularLocation>
        <location evidence="1">Membrane</location>
        <topology evidence="1">Multi-pass membrane protein</topology>
    </subcellularLocation>
</comment>
<keyword evidence="8 11" id="KW-0675">Receptor</keyword>
<gene>
    <name evidence="11" type="primary">STE3</name>
    <name evidence="11" type="ORF">PICST_37890</name>
</gene>
<dbReference type="GO" id="GO:0000750">
    <property type="term" value="P:pheromone-dependent signal transduction involved in conjugation with cellular fusion"/>
    <property type="evidence" value="ECO:0007669"/>
    <property type="project" value="TreeGrafter"/>
</dbReference>
<dbReference type="Proteomes" id="UP000002258">
    <property type="component" value="Chromosome 1"/>
</dbReference>
<evidence type="ECO:0000313" key="11">
    <source>
        <dbReference type="EMBL" id="EAZ63410.1"/>
    </source>
</evidence>
<feature type="transmembrane region" description="Helical" evidence="10">
    <location>
        <begin position="6"/>
        <end position="27"/>
    </location>
</feature>
<feature type="transmembrane region" description="Helical" evidence="10">
    <location>
        <begin position="34"/>
        <end position="55"/>
    </location>
</feature>
<proteinExistence type="inferred from homology"/>
<keyword evidence="9" id="KW-0807">Transducer</keyword>
<feature type="non-terminal residue" evidence="11">
    <location>
        <position position="300"/>
    </location>
</feature>
<evidence type="ECO:0000256" key="6">
    <source>
        <dbReference type="ARBA" id="ARBA00023040"/>
    </source>
</evidence>
<evidence type="ECO:0000256" key="3">
    <source>
        <dbReference type="ARBA" id="ARBA00022507"/>
    </source>
</evidence>
<feature type="transmembrane region" description="Helical" evidence="10">
    <location>
        <begin position="165"/>
        <end position="186"/>
    </location>
</feature>
<keyword evidence="7 10" id="KW-0472">Membrane</keyword>
<dbReference type="PRINTS" id="PR00899">
    <property type="entry name" value="GPCRSTE3"/>
</dbReference>
<evidence type="ECO:0000313" key="12">
    <source>
        <dbReference type="Proteomes" id="UP000002258"/>
    </source>
</evidence>
<evidence type="ECO:0000256" key="5">
    <source>
        <dbReference type="ARBA" id="ARBA00022989"/>
    </source>
</evidence>
<dbReference type="OMA" id="IPPLIWH"/>
<dbReference type="OrthoDB" id="2874149at2759"/>
<dbReference type="AlphaFoldDB" id="A3GFV5"/>
<dbReference type="eggNOG" id="ENOG502S44N">
    <property type="taxonomic scope" value="Eukaryota"/>
</dbReference>
<dbReference type="STRING" id="322104.A3GFV5"/>
<keyword evidence="12" id="KW-1185">Reference proteome</keyword>
<dbReference type="KEGG" id="pic:PICST_37890"/>
<dbReference type="InterPro" id="IPR001499">
    <property type="entry name" value="GPCR_STE3"/>
</dbReference>
<protein>
    <submittedName>
        <fullName evidence="11">A-factor receptor</fullName>
    </submittedName>
</protein>
<evidence type="ECO:0000256" key="7">
    <source>
        <dbReference type="ARBA" id="ARBA00023136"/>
    </source>
</evidence>
<sequence length="300" mass="34450">MIAKAAAVAALSMIAFVLLIPPFIWYCRCRNTPAIMLMFWFHFLNLNTFINLMIWSGDNYDEVWDGKIWCDITTRLEAASSSGKIAAISAMSLNLYMILCAKSPTFIRPGSRKKLIIDLSICLITPIFIMCTNYIILANRYDIFRYQGCTQAYVASGVTIGLYSIWNIVWCVVAVIFASLTLYEYFQKRKDVIDLLRCTNSGLNIKRFARLLIFSLLVILAMTPLAIYYFIGDLRVYRGKFNWKEVHNEMWGEILYADFGFYLLYDKFVNIGLSFITFFLFGLGSDSISTYKSILSKFGI</sequence>
<evidence type="ECO:0000256" key="4">
    <source>
        <dbReference type="ARBA" id="ARBA00022692"/>
    </source>
</evidence>
<dbReference type="FunCoup" id="A3GFV5">
    <property type="interactions" value="90"/>
</dbReference>
<dbReference type="PANTHER" id="PTHR28097:SF1">
    <property type="entry name" value="PHEROMONE A FACTOR RECEPTOR"/>
    <property type="match status" value="1"/>
</dbReference>
<keyword evidence="6" id="KW-0297">G-protein coupled receptor</keyword>
<comment type="similarity">
    <text evidence="2">Belongs to the G-protein coupled receptor 4 family.</text>
</comment>
<evidence type="ECO:0000256" key="1">
    <source>
        <dbReference type="ARBA" id="ARBA00004141"/>
    </source>
</evidence>
<dbReference type="InParanoid" id="A3GFV5"/>
<dbReference type="GeneID" id="4851154"/>
<feature type="transmembrane region" description="Helical" evidence="10">
    <location>
        <begin position="207"/>
        <end position="231"/>
    </location>
</feature>